<dbReference type="AlphaFoldDB" id="A0A6C0K5Y0"/>
<protein>
    <recommendedName>
        <fullName evidence="2">HMG box domain-containing protein</fullName>
    </recommendedName>
</protein>
<dbReference type="EMBL" id="MN740810">
    <property type="protein sequence ID" value="QHU12853.1"/>
    <property type="molecule type" value="Genomic_DNA"/>
</dbReference>
<organism evidence="1">
    <name type="scientific">viral metagenome</name>
    <dbReference type="NCBI Taxonomy" id="1070528"/>
    <lineage>
        <taxon>unclassified sequences</taxon>
        <taxon>metagenomes</taxon>
        <taxon>organismal metagenomes</taxon>
    </lineage>
</organism>
<accession>A0A6C0K5Y0</accession>
<evidence type="ECO:0008006" key="2">
    <source>
        <dbReference type="Google" id="ProtNLM"/>
    </source>
</evidence>
<sequence>MAKTRRSRGKKGTRKLSSWNLLVMKTFKELKAKNKDASFSDALKEASRRKK</sequence>
<proteinExistence type="predicted"/>
<name>A0A6C0K5Y0_9ZZZZ</name>
<evidence type="ECO:0000313" key="1">
    <source>
        <dbReference type="EMBL" id="QHU12853.1"/>
    </source>
</evidence>
<reference evidence="1" key="1">
    <citation type="journal article" date="2020" name="Nature">
        <title>Giant virus diversity and host interactions through global metagenomics.</title>
        <authorList>
            <person name="Schulz F."/>
            <person name="Roux S."/>
            <person name="Paez-Espino D."/>
            <person name="Jungbluth S."/>
            <person name="Walsh D.A."/>
            <person name="Denef V.J."/>
            <person name="McMahon K.D."/>
            <person name="Konstantinidis K.T."/>
            <person name="Eloe-Fadrosh E.A."/>
            <person name="Kyrpides N.C."/>
            <person name="Woyke T."/>
        </authorList>
    </citation>
    <scope>NUCLEOTIDE SEQUENCE</scope>
    <source>
        <strain evidence="1">GVMAG-S-1101172-89</strain>
    </source>
</reference>